<dbReference type="AlphaFoldDB" id="A0A6I4YQV9"/>
<reference evidence="1 2" key="1">
    <citation type="submission" date="2019-11" db="EMBL/GenBank/DDBJ databases">
        <title>Genome sequence of Deinococcus xianganensis Y35, AI-2 producing algicidal bacterium, isolated from lake water.</title>
        <authorList>
            <person name="Li Y."/>
        </authorList>
    </citation>
    <scope>NUCLEOTIDE SEQUENCE [LARGE SCALE GENOMIC DNA]</scope>
    <source>
        <strain evidence="1 2">Y35</strain>
    </source>
</reference>
<gene>
    <name evidence="1" type="ORF">GLX28_20875</name>
</gene>
<keyword evidence="2" id="KW-1185">Reference proteome</keyword>
<organism evidence="1 2">
    <name type="scientific">Deinococcus xianganensis</name>
    <dbReference type="NCBI Taxonomy" id="1507289"/>
    <lineage>
        <taxon>Bacteria</taxon>
        <taxon>Thermotogati</taxon>
        <taxon>Deinococcota</taxon>
        <taxon>Deinococci</taxon>
        <taxon>Deinococcales</taxon>
        <taxon>Deinococcaceae</taxon>
        <taxon>Deinococcus</taxon>
    </lineage>
</organism>
<accession>A0A6I4YQV9</accession>
<name>A0A6I4YQV9_9DEIO</name>
<proteinExistence type="predicted"/>
<evidence type="ECO:0000313" key="2">
    <source>
        <dbReference type="Proteomes" id="UP000430519"/>
    </source>
</evidence>
<sequence length="228" mass="25054">MPTLTSTQQRALNTLTRTTLTLELAEKQQNDIECDALSYALPHALQGLRRRVAALTTRAATHRHLNARAHALRLDIPTGYNYFTHSGGFTWDTLLFQDFTVNCAVVTPGQPSTPATPDPEHPRTLDDADVHNRWATLWDANALLIEHGVSLSGTDATYQSALLLNSTGRYLASVRIREGVADILTDKGSQTLVFTRYDLRAEAPVMECCADTVQRAQAGAFRPQGQPA</sequence>
<dbReference type="Proteomes" id="UP000430519">
    <property type="component" value="Unassembled WGS sequence"/>
</dbReference>
<dbReference type="RefSeq" id="WP_160982699.1">
    <property type="nucleotide sequence ID" value="NZ_WVHK01000198.1"/>
</dbReference>
<dbReference type="EMBL" id="WVHK01000198">
    <property type="protein sequence ID" value="MXV22076.1"/>
    <property type="molecule type" value="Genomic_DNA"/>
</dbReference>
<evidence type="ECO:0000313" key="1">
    <source>
        <dbReference type="EMBL" id="MXV22076.1"/>
    </source>
</evidence>
<comment type="caution">
    <text evidence="1">The sequence shown here is derived from an EMBL/GenBank/DDBJ whole genome shotgun (WGS) entry which is preliminary data.</text>
</comment>
<protein>
    <submittedName>
        <fullName evidence="1">Uncharacterized protein</fullName>
    </submittedName>
</protein>